<dbReference type="Proteomes" id="UP001060085">
    <property type="component" value="Linkage Group LG01"/>
</dbReference>
<name>A0ACC0CD07_CATRO</name>
<evidence type="ECO:0000313" key="1">
    <source>
        <dbReference type="EMBL" id="KAI5682679.1"/>
    </source>
</evidence>
<organism evidence="1 2">
    <name type="scientific">Catharanthus roseus</name>
    <name type="common">Madagascar periwinkle</name>
    <name type="synonym">Vinca rosea</name>
    <dbReference type="NCBI Taxonomy" id="4058"/>
    <lineage>
        <taxon>Eukaryota</taxon>
        <taxon>Viridiplantae</taxon>
        <taxon>Streptophyta</taxon>
        <taxon>Embryophyta</taxon>
        <taxon>Tracheophyta</taxon>
        <taxon>Spermatophyta</taxon>
        <taxon>Magnoliopsida</taxon>
        <taxon>eudicotyledons</taxon>
        <taxon>Gunneridae</taxon>
        <taxon>Pentapetalae</taxon>
        <taxon>asterids</taxon>
        <taxon>lamiids</taxon>
        <taxon>Gentianales</taxon>
        <taxon>Apocynaceae</taxon>
        <taxon>Rauvolfioideae</taxon>
        <taxon>Vinceae</taxon>
        <taxon>Catharanthinae</taxon>
        <taxon>Catharanthus</taxon>
    </lineage>
</organism>
<proteinExistence type="predicted"/>
<dbReference type="EMBL" id="CM044701">
    <property type="protein sequence ID" value="KAI5682679.1"/>
    <property type="molecule type" value="Genomic_DNA"/>
</dbReference>
<gene>
    <name evidence="1" type="ORF">M9H77_03907</name>
</gene>
<sequence length="110" mass="12258">MFAREKDPKFNLIVASDLHPDYYCCEKEVVCTRFGENQVNGRVSGLHCTWLVSRTRASSDDVDEFLTLKVDPLEEGRSTLRACPIIIYVDIASCSAVGWSPSGESRGARN</sequence>
<comment type="caution">
    <text evidence="1">The sequence shown here is derived from an EMBL/GenBank/DDBJ whole genome shotgun (WGS) entry which is preliminary data.</text>
</comment>
<keyword evidence="2" id="KW-1185">Reference proteome</keyword>
<accession>A0ACC0CD07</accession>
<reference evidence="2" key="1">
    <citation type="journal article" date="2023" name="Nat. Plants">
        <title>Single-cell RNA sequencing provides a high-resolution roadmap for understanding the multicellular compartmentation of specialized metabolism.</title>
        <authorList>
            <person name="Sun S."/>
            <person name="Shen X."/>
            <person name="Li Y."/>
            <person name="Li Y."/>
            <person name="Wang S."/>
            <person name="Li R."/>
            <person name="Zhang H."/>
            <person name="Shen G."/>
            <person name="Guo B."/>
            <person name="Wei J."/>
            <person name="Xu J."/>
            <person name="St-Pierre B."/>
            <person name="Chen S."/>
            <person name="Sun C."/>
        </authorList>
    </citation>
    <scope>NUCLEOTIDE SEQUENCE [LARGE SCALE GENOMIC DNA]</scope>
</reference>
<protein>
    <submittedName>
        <fullName evidence="1">Uncharacterized protein</fullName>
    </submittedName>
</protein>
<evidence type="ECO:0000313" key="2">
    <source>
        <dbReference type="Proteomes" id="UP001060085"/>
    </source>
</evidence>